<dbReference type="Gene3D" id="3.40.630.30">
    <property type="match status" value="1"/>
</dbReference>
<dbReference type="SUPFAM" id="SSF55729">
    <property type="entry name" value="Acyl-CoA N-acyltransferases (Nat)"/>
    <property type="match status" value="1"/>
</dbReference>
<comment type="caution">
    <text evidence="2">The sequence shown here is derived from an EMBL/GenBank/DDBJ whole genome shotgun (WGS) entry which is preliminary data.</text>
</comment>
<reference evidence="2 3" key="1">
    <citation type="submission" date="2020-03" db="EMBL/GenBank/DDBJ databases">
        <title>WGS of actinomycetes isolated from Thailand.</title>
        <authorList>
            <person name="Thawai C."/>
        </authorList>
    </citation>
    <scope>NUCLEOTIDE SEQUENCE [LARGE SCALE GENOMIC DNA]</scope>
    <source>
        <strain evidence="2 3">PRB2-1</strain>
    </source>
</reference>
<sequence length="314" mass="34419">MTFRPLAGAAELDLFRRLPYLLDDELADDLAQGHRRPEWMWVALDGERLLARAAWWGRLGAGVPSHLDILDVDDALPPDVRVDVGADLLRTAMAATLTPGTALPEYGRYVPPGWREEPAVRAGVEVRMAVAERTGAQFFVERLRMEWRPGTPIPAPAGAPAARLAFRPPRDEAEIVALMTDALTGTLDAHSRADLTRMPPEAVARTHFEDELARYTSPRAWWRVAVLPATGEPVGFVLPAHNGYNPIIAYLAVLPAHRGRGRIDEILAEGTRVLAAADAPRIRAATDLGNTPMAAAFHRAGYANFGREIVMTWP</sequence>
<protein>
    <submittedName>
        <fullName evidence="2">GNAT family N-acetyltransferase</fullName>
    </submittedName>
</protein>
<gene>
    <name evidence="2" type="ORF">HCN08_06790</name>
</gene>
<accession>A0ABX0ZH17</accession>
<evidence type="ECO:0000259" key="1">
    <source>
        <dbReference type="PROSITE" id="PS51186"/>
    </source>
</evidence>
<dbReference type="Pfam" id="PF00583">
    <property type="entry name" value="Acetyltransf_1"/>
    <property type="match status" value="1"/>
</dbReference>
<proteinExistence type="predicted"/>
<dbReference type="EMBL" id="JAATEJ010000003">
    <property type="protein sequence ID" value="NJP43114.1"/>
    <property type="molecule type" value="Genomic_DNA"/>
</dbReference>
<evidence type="ECO:0000313" key="3">
    <source>
        <dbReference type="Proteomes" id="UP000734511"/>
    </source>
</evidence>
<dbReference type="Proteomes" id="UP000734511">
    <property type="component" value="Unassembled WGS sequence"/>
</dbReference>
<organism evidence="2 3">
    <name type="scientific">Actinacidiphila epipremni</name>
    <dbReference type="NCBI Taxonomy" id="2053013"/>
    <lineage>
        <taxon>Bacteria</taxon>
        <taxon>Bacillati</taxon>
        <taxon>Actinomycetota</taxon>
        <taxon>Actinomycetes</taxon>
        <taxon>Kitasatosporales</taxon>
        <taxon>Streptomycetaceae</taxon>
        <taxon>Actinacidiphila</taxon>
    </lineage>
</organism>
<dbReference type="InterPro" id="IPR000182">
    <property type="entry name" value="GNAT_dom"/>
</dbReference>
<dbReference type="InterPro" id="IPR016181">
    <property type="entry name" value="Acyl_CoA_acyltransferase"/>
</dbReference>
<name>A0ABX0ZH17_9ACTN</name>
<evidence type="ECO:0000313" key="2">
    <source>
        <dbReference type="EMBL" id="NJP43114.1"/>
    </source>
</evidence>
<keyword evidence="3" id="KW-1185">Reference proteome</keyword>
<feature type="domain" description="N-acetyltransferase" evidence="1">
    <location>
        <begin position="173"/>
        <end position="314"/>
    </location>
</feature>
<dbReference type="PROSITE" id="PS51186">
    <property type="entry name" value="GNAT"/>
    <property type="match status" value="1"/>
</dbReference>